<dbReference type="AlphaFoldDB" id="A0A9D4MWS9"/>
<reference evidence="1" key="2">
    <citation type="submission" date="2020-11" db="EMBL/GenBank/DDBJ databases">
        <authorList>
            <person name="McCartney M.A."/>
            <person name="Auch B."/>
            <person name="Kono T."/>
            <person name="Mallez S."/>
            <person name="Becker A."/>
            <person name="Gohl D.M."/>
            <person name="Silverstein K.A.T."/>
            <person name="Koren S."/>
            <person name="Bechman K.B."/>
            <person name="Herman A."/>
            <person name="Abrahante J.E."/>
            <person name="Garbe J."/>
        </authorList>
    </citation>
    <scope>NUCLEOTIDE SEQUENCE</scope>
    <source>
        <strain evidence="1">Duluth1</strain>
        <tissue evidence="1">Whole animal</tissue>
    </source>
</reference>
<evidence type="ECO:0000313" key="2">
    <source>
        <dbReference type="Proteomes" id="UP000828390"/>
    </source>
</evidence>
<reference evidence="1" key="1">
    <citation type="journal article" date="2019" name="bioRxiv">
        <title>The Genome of the Zebra Mussel, Dreissena polymorpha: A Resource for Invasive Species Research.</title>
        <authorList>
            <person name="McCartney M.A."/>
            <person name="Auch B."/>
            <person name="Kono T."/>
            <person name="Mallez S."/>
            <person name="Zhang Y."/>
            <person name="Obille A."/>
            <person name="Becker A."/>
            <person name="Abrahante J.E."/>
            <person name="Garbe J."/>
            <person name="Badalamenti J.P."/>
            <person name="Herman A."/>
            <person name="Mangelson H."/>
            <person name="Liachko I."/>
            <person name="Sullivan S."/>
            <person name="Sone E.D."/>
            <person name="Koren S."/>
            <person name="Silverstein K.A.T."/>
            <person name="Beckman K.B."/>
            <person name="Gohl D.M."/>
        </authorList>
    </citation>
    <scope>NUCLEOTIDE SEQUENCE</scope>
    <source>
        <strain evidence="1">Duluth1</strain>
        <tissue evidence="1">Whole animal</tissue>
    </source>
</reference>
<evidence type="ECO:0000313" key="1">
    <source>
        <dbReference type="EMBL" id="KAH3885382.1"/>
    </source>
</evidence>
<protein>
    <submittedName>
        <fullName evidence="1">Uncharacterized protein</fullName>
    </submittedName>
</protein>
<dbReference type="Proteomes" id="UP000828390">
    <property type="component" value="Unassembled WGS sequence"/>
</dbReference>
<accession>A0A9D4MWS9</accession>
<gene>
    <name evidence="1" type="ORF">DPMN_009375</name>
</gene>
<name>A0A9D4MWS9_DREPO</name>
<comment type="caution">
    <text evidence="1">The sequence shown here is derived from an EMBL/GenBank/DDBJ whole genome shotgun (WGS) entry which is preliminary data.</text>
</comment>
<proteinExistence type="predicted"/>
<sequence length="79" mass="9026">MNLSLTSPATWSLNDKGLYRYVRIQADPHTETLQSHSQRIPPTKDTLLLGYHWCYHGESSCKKSLQGCEKIMCAFVLVK</sequence>
<dbReference type="EMBL" id="JAIWYP010000001">
    <property type="protein sequence ID" value="KAH3885382.1"/>
    <property type="molecule type" value="Genomic_DNA"/>
</dbReference>
<keyword evidence="2" id="KW-1185">Reference proteome</keyword>
<organism evidence="1 2">
    <name type="scientific">Dreissena polymorpha</name>
    <name type="common">Zebra mussel</name>
    <name type="synonym">Mytilus polymorpha</name>
    <dbReference type="NCBI Taxonomy" id="45954"/>
    <lineage>
        <taxon>Eukaryota</taxon>
        <taxon>Metazoa</taxon>
        <taxon>Spiralia</taxon>
        <taxon>Lophotrochozoa</taxon>
        <taxon>Mollusca</taxon>
        <taxon>Bivalvia</taxon>
        <taxon>Autobranchia</taxon>
        <taxon>Heteroconchia</taxon>
        <taxon>Euheterodonta</taxon>
        <taxon>Imparidentia</taxon>
        <taxon>Neoheterodontei</taxon>
        <taxon>Myida</taxon>
        <taxon>Dreissenoidea</taxon>
        <taxon>Dreissenidae</taxon>
        <taxon>Dreissena</taxon>
    </lineage>
</organism>